<protein>
    <submittedName>
        <fullName evidence="1">Uncharacterized protein</fullName>
    </submittedName>
</protein>
<dbReference type="EMBL" id="JBJQND010000011">
    <property type="protein sequence ID" value="KAL3860921.1"/>
    <property type="molecule type" value="Genomic_DNA"/>
</dbReference>
<evidence type="ECO:0000313" key="2">
    <source>
        <dbReference type="Proteomes" id="UP001634394"/>
    </source>
</evidence>
<name>A0ABD3VIF0_SINWO</name>
<gene>
    <name evidence="1" type="ORF">ACJMK2_007016</name>
</gene>
<evidence type="ECO:0000313" key="1">
    <source>
        <dbReference type="EMBL" id="KAL3860921.1"/>
    </source>
</evidence>
<comment type="caution">
    <text evidence="1">The sequence shown here is derived from an EMBL/GenBank/DDBJ whole genome shotgun (WGS) entry which is preliminary data.</text>
</comment>
<accession>A0ABD3VIF0</accession>
<dbReference type="Proteomes" id="UP001634394">
    <property type="component" value="Unassembled WGS sequence"/>
</dbReference>
<dbReference type="AlphaFoldDB" id="A0ABD3VIF0"/>
<reference evidence="1 2" key="1">
    <citation type="submission" date="2024-11" db="EMBL/GenBank/DDBJ databases">
        <title>Chromosome-level genome assembly of the freshwater bivalve Anodonta woodiana.</title>
        <authorList>
            <person name="Chen X."/>
        </authorList>
    </citation>
    <scope>NUCLEOTIDE SEQUENCE [LARGE SCALE GENOMIC DNA]</scope>
    <source>
        <strain evidence="1">MN2024</strain>
        <tissue evidence="1">Gills</tissue>
    </source>
</reference>
<keyword evidence="2" id="KW-1185">Reference proteome</keyword>
<proteinExistence type="predicted"/>
<organism evidence="1 2">
    <name type="scientific">Sinanodonta woodiana</name>
    <name type="common">Chinese pond mussel</name>
    <name type="synonym">Anodonta woodiana</name>
    <dbReference type="NCBI Taxonomy" id="1069815"/>
    <lineage>
        <taxon>Eukaryota</taxon>
        <taxon>Metazoa</taxon>
        <taxon>Spiralia</taxon>
        <taxon>Lophotrochozoa</taxon>
        <taxon>Mollusca</taxon>
        <taxon>Bivalvia</taxon>
        <taxon>Autobranchia</taxon>
        <taxon>Heteroconchia</taxon>
        <taxon>Palaeoheterodonta</taxon>
        <taxon>Unionida</taxon>
        <taxon>Unionoidea</taxon>
        <taxon>Unionidae</taxon>
        <taxon>Unioninae</taxon>
        <taxon>Sinanodonta</taxon>
    </lineage>
</organism>
<feature type="non-terminal residue" evidence="1">
    <location>
        <position position="49"/>
    </location>
</feature>
<feature type="non-terminal residue" evidence="1">
    <location>
        <position position="1"/>
    </location>
</feature>
<sequence>LVDNTLYYSTECSTDDYAAVSKPKLKSSKKDDLATLYSQVDKTTKTGKK</sequence>